<evidence type="ECO:0000313" key="1">
    <source>
        <dbReference type="EMBL" id="RSN75429.1"/>
    </source>
</evidence>
<comment type="caution">
    <text evidence="1">The sequence shown here is derived from an EMBL/GenBank/DDBJ whole genome shotgun (WGS) entry which is preliminary data.</text>
</comment>
<dbReference type="Proteomes" id="UP000277582">
    <property type="component" value="Unassembled WGS sequence"/>
</dbReference>
<dbReference type="EMBL" id="RCOS01000074">
    <property type="protein sequence ID" value="RSN75429.1"/>
    <property type="molecule type" value="Genomic_DNA"/>
</dbReference>
<dbReference type="RefSeq" id="WP_125671153.1">
    <property type="nucleotide sequence ID" value="NZ_RCOS01000074.1"/>
</dbReference>
<protein>
    <submittedName>
        <fullName evidence="1">DUF2997 domain-containing protein</fullName>
    </submittedName>
</protein>
<gene>
    <name evidence="1" type="ORF">D6D85_06185</name>
</gene>
<keyword evidence="2" id="KW-1185">Reference proteome</keyword>
<name>A0A3R9PJV7_9CREN</name>
<evidence type="ECO:0000313" key="2">
    <source>
        <dbReference type="Proteomes" id="UP000277582"/>
    </source>
</evidence>
<organism evidence="1 2">
    <name type="scientific">Candidatus Methanodesulfokora washburnensis</name>
    <dbReference type="NCBI Taxonomy" id="2478471"/>
    <lineage>
        <taxon>Archaea</taxon>
        <taxon>Thermoproteota</taxon>
        <taxon>Candidatus Korarchaeia</taxon>
        <taxon>Candidatus Korarchaeia incertae sedis</taxon>
        <taxon>Candidatus Methanodesulfokora</taxon>
    </lineage>
</organism>
<dbReference type="PROSITE" id="PS51257">
    <property type="entry name" value="PROKAR_LIPOPROTEIN"/>
    <property type="match status" value="1"/>
</dbReference>
<dbReference type="AlphaFoldDB" id="A0A3R9PJV7"/>
<accession>A0A3R9PJV7</accession>
<reference evidence="1 2" key="1">
    <citation type="submission" date="2018-10" db="EMBL/GenBank/DDBJ databases">
        <title>Co-occurring genomic capacity for anaerobic methane metabolism and dissimilatory sulfite reduction discovered in the Korarchaeota.</title>
        <authorList>
            <person name="Mckay L.J."/>
            <person name="Dlakic M."/>
            <person name="Fields M.W."/>
            <person name="Delmont T.O."/>
            <person name="Eren A.M."/>
            <person name="Jay Z.J."/>
            <person name="Klingelsmith K.B."/>
            <person name="Rusch D.B."/>
            <person name="Inskeep W.P."/>
        </authorList>
    </citation>
    <scope>NUCLEOTIDE SEQUENCE [LARGE SCALE GENOMIC DNA]</scope>
    <source>
        <strain evidence="1 2">MDKW</strain>
    </source>
</reference>
<sequence length="70" mass="7558">MREIKVEIDENGKVKILYSGFAGGACFEEAKKLYTLLKAQGLDVTIEATQVTPEFYSTASAAKVKEVNGG</sequence>
<proteinExistence type="predicted"/>